<feature type="compositionally biased region" description="Polar residues" evidence="1">
    <location>
        <begin position="41"/>
        <end position="57"/>
    </location>
</feature>
<dbReference type="EMBL" id="HBGQ01072895">
    <property type="protein sequence ID" value="CAD9490385.1"/>
    <property type="molecule type" value="Transcribed_RNA"/>
</dbReference>
<organism evidence="3">
    <name type="scientific">Alexandrium andersonii</name>
    <dbReference type="NCBI Taxonomy" id="327968"/>
    <lineage>
        <taxon>Eukaryota</taxon>
        <taxon>Sar</taxon>
        <taxon>Alveolata</taxon>
        <taxon>Dinophyceae</taxon>
        <taxon>Gonyaulacales</taxon>
        <taxon>Pyrocystaceae</taxon>
        <taxon>Alexandrium</taxon>
    </lineage>
</organism>
<gene>
    <name evidence="3" type="ORF">AAND1436_LOCUS34977</name>
</gene>
<reference evidence="3" key="1">
    <citation type="submission" date="2021-01" db="EMBL/GenBank/DDBJ databases">
        <authorList>
            <person name="Corre E."/>
            <person name="Pelletier E."/>
            <person name="Niang G."/>
            <person name="Scheremetjew M."/>
            <person name="Finn R."/>
            <person name="Kale V."/>
            <person name="Holt S."/>
            <person name="Cochrane G."/>
            <person name="Meng A."/>
            <person name="Brown T."/>
            <person name="Cohen L."/>
        </authorList>
    </citation>
    <scope>NUCLEOTIDE SEQUENCE</scope>
    <source>
        <strain evidence="3">CCMP2222</strain>
    </source>
</reference>
<protein>
    <submittedName>
        <fullName evidence="3">Uncharacterized protein</fullName>
    </submittedName>
</protein>
<feature type="chain" id="PRO_5031303939" evidence="2">
    <location>
        <begin position="19"/>
        <end position="183"/>
    </location>
</feature>
<accession>A0A7S2HGY0</accession>
<name>A0A7S2HGY0_9DINO</name>
<dbReference type="AlphaFoldDB" id="A0A7S2HGY0"/>
<keyword evidence="2" id="KW-0732">Signal</keyword>
<evidence type="ECO:0000256" key="1">
    <source>
        <dbReference type="SAM" id="MobiDB-lite"/>
    </source>
</evidence>
<sequence>MARFSALALLLGSLGVQAVRLHQEPAPAEAAQLSVTSSNVTELSNASQGSNATQPSNAAVRRKYTGPRDHYDYREIRLQGKGVPATLIGPGEKTGTYDVKMMVFRKPEDQVWRGVPASRLFNITGRTFLDKLRAARADEAFEERTRRLMKAMLNYETRKGTAMLNYEKRKEAGDFDHPAAPKP</sequence>
<feature type="region of interest" description="Disordered" evidence="1">
    <location>
        <begin position="41"/>
        <end position="65"/>
    </location>
</feature>
<evidence type="ECO:0000313" key="3">
    <source>
        <dbReference type="EMBL" id="CAD9490385.1"/>
    </source>
</evidence>
<proteinExistence type="predicted"/>
<feature type="signal peptide" evidence="2">
    <location>
        <begin position="1"/>
        <end position="18"/>
    </location>
</feature>
<evidence type="ECO:0000256" key="2">
    <source>
        <dbReference type="SAM" id="SignalP"/>
    </source>
</evidence>